<dbReference type="InterPro" id="IPR007630">
    <property type="entry name" value="RNA_pol_sigma70_r4"/>
</dbReference>
<keyword evidence="3" id="KW-0238">DNA-binding</keyword>
<dbReference type="Proteomes" id="UP000018949">
    <property type="component" value="Unassembled WGS sequence"/>
</dbReference>
<dbReference type="AlphaFoldDB" id="W4RWI7"/>
<evidence type="ECO:0000256" key="2">
    <source>
        <dbReference type="ARBA" id="ARBA00023082"/>
    </source>
</evidence>
<protein>
    <submittedName>
        <fullName evidence="6">RNA polymerase sigma factor</fullName>
    </submittedName>
</protein>
<evidence type="ECO:0000256" key="1">
    <source>
        <dbReference type="ARBA" id="ARBA00023015"/>
    </source>
</evidence>
<dbReference type="eggNOG" id="COG1191">
    <property type="taxonomic scope" value="Bacteria"/>
</dbReference>
<accession>W4RWI7</accession>
<dbReference type="Gene3D" id="1.20.140.160">
    <property type="match status" value="1"/>
</dbReference>
<gene>
    <name evidence="6" type="ORF">JCM21738_5052</name>
</gene>
<dbReference type="GO" id="GO:0016987">
    <property type="term" value="F:sigma factor activity"/>
    <property type="evidence" value="ECO:0007669"/>
    <property type="project" value="UniProtKB-KW"/>
</dbReference>
<dbReference type="InterPro" id="IPR014284">
    <property type="entry name" value="RNA_pol_sigma-70_dom"/>
</dbReference>
<dbReference type="RefSeq" id="WP_023613842.1">
    <property type="nucleotide sequence ID" value="NZ_BAUW01000115.1"/>
</dbReference>
<feature type="domain" description="RNA polymerase sigma-70 region 4" evidence="5">
    <location>
        <begin position="143"/>
        <end position="189"/>
    </location>
</feature>
<keyword evidence="1" id="KW-0805">Transcription regulation</keyword>
<evidence type="ECO:0000256" key="3">
    <source>
        <dbReference type="ARBA" id="ARBA00023125"/>
    </source>
</evidence>
<dbReference type="GO" id="GO:0003677">
    <property type="term" value="F:DNA binding"/>
    <property type="evidence" value="ECO:0007669"/>
    <property type="project" value="UniProtKB-KW"/>
</dbReference>
<evidence type="ECO:0000259" key="5">
    <source>
        <dbReference type="Pfam" id="PF04545"/>
    </source>
</evidence>
<comment type="caution">
    <text evidence="6">The sequence shown here is derived from an EMBL/GenBank/DDBJ whole genome shotgun (WGS) entry which is preliminary data.</text>
</comment>
<evidence type="ECO:0000256" key="4">
    <source>
        <dbReference type="ARBA" id="ARBA00023163"/>
    </source>
</evidence>
<dbReference type="InterPro" id="IPR013324">
    <property type="entry name" value="RNA_pol_sigma_r3/r4-like"/>
</dbReference>
<evidence type="ECO:0000313" key="7">
    <source>
        <dbReference type="Proteomes" id="UP000018949"/>
    </source>
</evidence>
<dbReference type="GO" id="GO:0006352">
    <property type="term" value="P:DNA-templated transcription initiation"/>
    <property type="evidence" value="ECO:0007669"/>
    <property type="project" value="InterPro"/>
</dbReference>
<organism evidence="6 7">
    <name type="scientific">Mesobacillus boroniphilus JCM 21738</name>
    <dbReference type="NCBI Taxonomy" id="1294265"/>
    <lineage>
        <taxon>Bacteria</taxon>
        <taxon>Bacillati</taxon>
        <taxon>Bacillota</taxon>
        <taxon>Bacilli</taxon>
        <taxon>Bacillales</taxon>
        <taxon>Bacillaceae</taxon>
        <taxon>Mesobacillus</taxon>
    </lineage>
</organism>
<dbReference type="NCBIfam" id="TIGR02937">
    <property type="entry name" value="sigma70-ECF"/>
    <property type="match status" value="1"/>
</dbReference>
<dbReference type="PANTHER" id="PTHR30385">
    <property type="entry name" value="SIGMA FACTOR F FLAGELLAR"/>
    <property type="match status" value="1"/>
</dbReference>
<dbReference type="SUPFAM" id="SSF88659">
    <property type="entry name" value="Sigma3 and sigma4 domains of RNA polymerase sigma factors"/>
    <property type="match status" value="1"/>
</dbReference>
<keyword evidence="4" id="KW-0804">Transcription</keyword>
<reference evidence="6 7" key="1">
    <citation type="submission" date="2013-12" db="EMBL/GenBank/DDBJ databases">
        <title>NBRP : Genome information of microbial organism related human and environment.</title>
        <authorList>
            <person name="Hattori M."/>
            <person name="Oshima K."/>
            <person name="Inaba H."/>
            <person name="Suda W."/>
            <person name="Sakamoto M."/>
            <person name="Iino T."/>
            <person name="Kitahara M."/>
            <person name="Oshida Y."/>
            <person name="Iida T."/>
            <person name="Kudo T."/>
            <person name="Itoh T."/>
            <person name="Ahmed I."/>
            <person name="Ohkuma M."/>
        </authorList>
    </citation>
    <scope>NUCLEOTIDE SEQUENCE [LARGE SCALE GENOMIC DNA]</scope>
    <source>
        <strain evidence="6 7">JCM 21738</strain>
    </source>
</reference>
<dbReference type="CDD" id="cd06171">
    <property type="entry name" value="Sigma70_r4"/>
    <property type="match status" value="1"/>
</dbReference>
<dbReference type="EMBL" id="BAUW01000115">
    <property type="protein sequence ID" value="GAE47999.1"/>
    <property type="molecule type" value="Genomic_DNA"/>
</dbReference>
<keyword evidence="2" id="KW-0731">Sigma factor</keyword>
<sequence>MCDSTSVLRRYLKANEEQLKNPIINSFLSTPENMDLLKQVIIDPTDILINRLDESFKEFYFRIRFTSYLSKTIHFHSINFDKSKKHKFDRFRLILDKPLNKETDTPLIDVLATTEFKEEINELDMSLGIEDRLTNYWLYEGFQQLTENQRQIISLAYLHGLTDSEIAHKLKKSQQAVSKSHTRALKKMRDFLETASKRSGIDER</sequence>
<keyword evidence="7" id="KW-1185">Reference proteome</keyword>
<proteinExistence type="predicted"/>
<name>W4RWI7_9BACI</name>
<dbReference type="Pfam" id="PF04545">
    <property type="entry name" value="Sigma70_r4"/>
    <property type="match status" value="1"/>
</dbReference>
<evidence type="ECO:0000313" key="6">
    <source>
        <dbReference type="EMBL" id="GAE47999.1"/>
    </source>
</evidence>